<evidence type="ECO:0000256" key="7">
    <source>
        <dbReference type="ARBA" id="ARBA00022982"/>
    </source>
</evidence>
<evidence type="ECO:0000256" key="3">
    <source>
        <dbReference type="ARBA" id="ARBA00008939"/>
    </source>
</evidence>
<dbReference type="AlphaFoldDB" id="A0A6A6H3U1"/>
<keyword evidence="12" id="KW-1185">Reference proteome</keyword>
<dbReference type="InterPro" id="IPR007741">
    <property type="entry name" value="Ribosomal_mL43/mS25/NADH_DH"/>
</dbReference>
<feature type="domain" description="Ribosomal protein/NADH dehydrogenase" evidence="10">
    <location>
        <begin position="20"/>
        <end position="93"/>
    </location>
</feature>
<dbReference type="OrthoDB" id="10250268at2759"/>
<evidence type="ECO:0000256" key="9">
    <source>
        <dbReference type="ARBA" id="ARBA00023136"/>
    </source>
</evidence>
<dbReference type="InterPro" id="IPR036249">
    <property type="entry name" value="Thioredoxin-like_sf"/>
</dbReference>
<accession>A0A6A6H3U1</accession>
<dbReference type="Proteomes" id="UP000800092">
    <property type="component" value="Unassembled WGS sequence"/>
</dbReference>
<dbReference type="InterPro" id="IPR016464">
    <property type="entry name" value="NADH_Ub_cplx-1_asu_su-2"/>
</dbReference>
<dbReference type="PIRSF" id="PIRSF005822">
    <property type="entry name" value="NDUA2"/>
    <property type="match status" value="1"/>
</dbReference>
<sequence>MSGKYAFTKGLKELRFHLCQTSEQSAAARSFLVRAYPTMKNHNPHTPIMIREAMGVEPKVYARYEYGREKMEPLKGLDDKAIENKVTELVKAAQ</sequence>
<dbReference type="EMBL" id="ML991818">
    <property type="protein sequence ID" value="KAF2232203.1"/>
    <property type="molecule type" value="Genomic_DNA"/>
</dbReference>
<dbReference type="PANTHER" id="PTHR12878:SF0">
    <property type="entry name" value="NADH DEHYDROGENASE [UBIQUINONE] 1 ALPHA SUBCOMPLEX SUBUNIT 2"/>
    <property type="match status" value="1"/>
</dbReference>
<keyword evidence="7" id="KW-0249">Electron transport</keyword>
<dbReference type="SMART" id="SM00916">
    <property type="entry name" value="L51_S25_CI-B8"/>
    <property type="match status" value="1"/>
</dbReference>
<dbReference type="GO" id="GO:0005743">
    <property type="term" value="C:mitochondrial inner membrane"/>
    <property type="evidence" value="ECO:0007669"/>
    <property type="project" value="UniProtKB-SubCell"/>
</dbReference>
<evidence type="ECO:0000256" key="8">
    <source>
        <dbReference type="ARBA" id="ARBA00023128"/>
    </source>
</evidence>
<keyword evidence="8" id="KW-0496">Mitochondrion</keyword>
<comment type="function">
    <text evidence="1">Accessory subunit of the mitochondrial membrane respiratory chain NADH dehydrogenase (Complex I), that is believed not to be involved in catalysis. Complex I functions in the transfer of electrons from NADH to the respiratory chain. The immediate electron acceptor for the enzyme is believed to be ubiquinone.</text>
</comment>
<dbReference type="SUPFAM" id="SSF52833">
    <property type="entry name" value="Thioredoxin-like"/>
    <property type="match status" value="1"/>
</dbReference>
<evidence type="ECO:0000313" key="12">
    <source>
        <dbReference type="Proteomes" id="UP000800092"/>
    </source>
</evidence>
<protein>
    <submittedName>
        <fullName evidence="11">NADH dehydrogenase, alpha subcomplex, subunit 2</fullName>
    </submittedName>
</protein>
<proteinExistence type="inferred from homology"/>
<keyword evidence="6" id="KW-0999">Mitochondrion inner membrane</keyword>
<keyword evidence="9" id="KW-0472">Membrane</keyword>
<keyword evidence="4" id="KW-0813">Transport</keyword>
<dbReference type="Gene3D" id="3.40.30.10">
    <property type="entry name" value="Glutaredoxin"/>
    <property type="match status" value="1"/>
</dbReference>
<dbReference type="PANTHER" id="PTHR12878">
    <property type="entry name" value="NADH-UBIQUINONE OXIDOREDUCTASE B8 SUBUNIT"/>
    <property type="match status" value="1"/>
</dbReference>
<comment type="subcellular location">
    <subcellularLocation>
        <location evidence="2">Mitochondrion inner membrane</location>
        <topology evidence="2">Peripheral membrane protein</topology>
        <orientation evidence="2">Matrix side</orientation>
    </subcellularLocation>
</comment>
<gene>
    <name evidence="11" type="ORF">EV356DRAFT_534871</name>
</gene>
<organism evidence="11 12">
    <name type="scientific">Viridothelium virens</name>
    <name type="common">Speckled blister lichen</name>
    <name type="synonym">Trypethelium virens</name>
    <dbReference type="NCBI Taxonomy" id="1048519"/>
    <lineage>
        <taxon>Eukaryota</taxon>
        <taxon>Fungi</taxon>
        <taxon>Dikarya</taxon>
        <taxon>Ascomycota</taxon>
        <taxon>Pezizomycotina</taxon>
        <taxon>Dothideomycetes</taxon>
        <taxon>Dothideomycetes incertae sedis</taxon>
        <taxon>Trypetheliales</taxon>
        <taxon>Trypetheliaceae</taxon>
        <taxon>Viridothelium</taxon>
    </lineage>
</organism>
<evidence type="ECO:0000256" key="1">
    <source>
        <dbReference type="ARBA" id="ARBA00003195"/>
    </source>
</evidence>
<keyword evidence="5" id="KW-0679">Respiratory chain</keyword>
<reference evidence="11" key="1">
    <citation type="journal article" date="2020" name="Stud. Mycol.">
        <title>101 Dothideomycetes genomes: a test case for predicting lifestyles and emergence of pathogens.</title>
        <authorList>
            <person name="Haridas S."/>
            <person name="Albert R."/>
            <person name="Binder M."/>
            <person name="Bloem J."/>
            <person name="Labutti K."/>
            <person name="Salamov A."/>
            <person name="Andreopoulos B."/>
            <person name="Baker S."/>
            <person name="Barry K."/>
            <person name="Bills G."/>
            <person name="Bluhm B."/>
            <person name="Cannon C."/>
            <person name="Castanera R."/>
            <person name="Culley D."/>
            <person name="Daum C."/>
            <person name="Ezra D."/>
            <person name="Gonzalez J."/>
            <person name="Henrissat B."/>
            <person name="Kuo A."/>
            <person name="Liang C."/>
            <person name="Lipzen A."/>
            <person name="Lutzoni F."/>
            <person name="Magnuson J."/>
            <person name="Mondo S."/>
            <person name="Nolan M."/>
            <person name="Ohm R."/>
            <person name="Pangilinan J."/>
            <person name="Park H.-J."/>
            <person name="Ramirez L."/>
            <person name="Alfaro M."/>
            <person name="Sun H."/>
            <person name="Tritt A."/>
            <person name="Yoshinaga Y."/>
            <person name="Zwiers L.-H."/>
            <person name="Turgeon B."/>
            <person name="Goodwin S."/>
            <person name="Spatafora J."/>
            <person name="Crous P."/>
            <person name="Grigoriev I."/>
        </authorList>
    </citation>
    <scope>NUCLEOTIDE SEQUENCE</scope>
    <source>
        <strain evidence="11">Tuck. ex Michener</strain>
    </source>
</reference>
<evidence type="ECO:0000259" key="10">
    <source>
        <dbReference type="SMART" id="SM00916"/>
    </source>
</evidence>
<evidence type="ECO:0000256" key="5">
    <source>
        <dbReference type="ARBA" id="ARBA00022660"/>
    </source>
</evidence>
<evidence type="ECO:0000256" key="2">
    <source>
        <dbReference type="ARBA" id="ARBA00004443"/>
    </source>
</evidence>
<evidence type="ECO:0000313" key="11">
    <source>
        <dbReference type="EMBL" id="KAF2232203.1"/>
    </source>
</evidence>
<name>A0A6A6H3U1_VIRVR</name>
<comment type="similarity">
    <text evidence="3">Belongs to the complex I NDUFA2 subunit family.</text>
</comment>
<evidence type="ECO:0000256" key="6">
    <source>
        <dbReference type="ARBA" id="ARBA00022792"/>
    </source>
</evidence>
<dbReference type="FunFam" id="3.40.30.10:FF:000219">
    <property type="entry name" value="NADH-ubiquinone oxidoreductase 10.5 kDa subunit"/>
    <property type="match status" value="1"/>
</dbReference>
<dbReference type="Pfam" id="PF05047">
    <property type="entry name" value="L51_S25_CI-B8"/>
    <property type="match status" value="1"/>
</dbReference>
<evidence type="ECO:0000256" key="4">
    <source>
        <dbReference type="ARBA" id="ARBA00022448"/>
    </source>
</evidence>